<protein>
    <submittedName>
        <fullName evidence="2">Uncharacterized protein</fullName>
    </submittedName>
</protein>
<reference evidence="2 3" key="1">
    <citation type="submission" date="2016-10" db="EMBL/GenBank/DDBJ databases">
        <authorList>
            <person name="de Groot N.N."/>
        </authorList>
    </citation>
    <scope>NUCLEOTIDE SEQUENCE [LARGE SCALE GENOMIC DNA]</scope>
    <source>
        <strain evidence="2 3">CDM_5</strain>
    </source>
</reference>
<dbReference type="AlphaFoldDB" id="A0A1H7UJ42"/>
<feature type="transmembrane region" description="Helical" evidence="1">
    <location>
        <begin position="214"/>
        <end position="231"/>
    </location>
</feature>
<feature type="transmembrane region" description="Helical" evidence="1">
    <location>
        <begin position="237"/>
        <end position="257"/>
    </location>
</feature>
<dbReference type="EMBL" id="FOAD01000013">
    <property type="protein sequence ID" value="SEL96764.1"/>
    <property type="molecule type" value="Genomic_DNA"/>
</dbReference>
<proteinExistence type="predicted"/>
<feature type="transmembrane region" description="Helical" evidence="1">
    <location>
        <begin position="40"/>
        <end position="59"/>
    </location>
</feature>
<keyword evidence="1" id="KW-0812">Transmembrane</keyword>
<keyword evidence="1" id="KW-1133">Transmembrane helix</keyword>
<gene>
    <name evidence="2" type="ORF">SAMN04488691_1137</name>
</gene>
<name>A0A1H7UJ42_HALLR</name>
<sequence length="270" mass="29129">MTSKRERDAADTEPTASESRRWLSTPVILKSVKRHVSRDPGLVVPFMVVGLFVAFADWVRMRDPIPLSASDGLSHTFSIQYSVFPMGTARTARRAAVFVDLRLPYLVGGLTLELLAVLAAGVAGWLTITRALDVERCRSSLARYLGGMSAVTILPWMLGSPSIDVGSLVLGALLFLTFTLVLVRVFLVPGFLAANDRVKTALWKSVRASSGIRVTLFWLLSLFGLASWGLAQIPVAGGLLSTAVVGPVHAISLAVVVRQTRMENAAERNG</sequence>
<dbReference type="OrthoDB" id="163483at2157"/>
<evidence type="ECO:0000256" key="1">
    <source>
        <dbReference type="SAM" id="Phobius"/>
    </source>
</evidence>
<keyword evidence="1" id="KW-0472">Membrane</keyword>
<feature type="transmembrane region" description="Helical" evidence="1">
    <location>
        <begin position="170"/>
        <end position="193"/>
    </location>
</feature>
<organism evidence="2 3">
    <name type="scientific">Haloferax larsenii</name>
    <dbReference type="NCBI Taxonomy" id="302484"/>
    <lineage>
        <taxon>Archaea</taxon>
        <taxon>Methanobacteriati</taxon>
        <taxon>Methanobacteriota</taxon>
        <taxon>Stenosarchaea group</taxon>
        <taxon>Halobacteria</taxon>
        <taxon>Halobacteriales</taxon>
        <taxon>Haloferacaceae</taxon>
        <taxon>Haloferax</taxon>
    </lineage>
</organism>
<evidence type="ECO:0000313" key="3">
    <source>
        <dbReference type="Proteomes" id="UP000183894"/>
    </source>
</evidence>
<dbReference type="RefSeq" id="WP_074796471.1">
    <property type="nucleotide sequence ID" value="NZ_FOAD01000013.1"/>
</dbReference>
<feature type="transmembrane region" description="Helical" evidence="1">
    <location>
        <begin position="105"/>
        <end position="128"/>
    </location>
</feature>
<dbReference type="Proteomes" id="UP000183894">
    <property type="component" value="Unassembled WGS sequence"/>
</dbReference>
<feature type="transmembrane region" description="Helical" evidence="1">
    <location>
        <begin position="140"/>
        <end position="158"/>
    </location>
</feature>
<evidence type="ECO:0000313" key="2">
    <source>
        <dbReference type="EMBL" id="SEL96764.1"/>
    </source>
</evidence>
<accession>A0A1H7UJ42</accession>